<protein>
    <submittedName>
        <fullName evidence="2">Uncharacterized protein</fullName>
    </submittedName>
</protein>
<proteinExistence type="predicted"/>
<dbReference type="EMBL" id="JAINUG010000398">
    <property type="protein sequence ID" value="KAJ8372519.1"/>
    <property type="molecule type" value="Genomic_DNA"/>
</dbReference>
<organism evidence="2 3">
    <name type="scientific">Aldrovandia affinis</name>
    <dbReference type="NCBI Taxonomy" id="143900"/>
    <lineage>
        <taxon>Eukaryota</taxon>
        <taxon>Metazoa</taxon>
        <taxon>Chordata</taxon>
        <taxon>Craniata</taxon>
        <taxon>Vertebrata</taxon>
        <taxon>Euteleostomi</taxon>
        <taxon>Actinopterygii</taxon>
        <taxon>Neopterygii</taxon>
        <taxon>Teleostei</taxon>
        <taxon>Notacanthiformes</taxon>
        <taxon>Halosauridae</taxon>
        <taxon>Aldrovandia</taxon>
    </lineage>
</organism>
<dbReference type="Proteomes" id="UP001221898">
    <property type="component" value="Unassembled WGS sequence"/>
</dbReference>
<evidence type="ECO:0000313" key="3">
    <source>
        <dbReference type="Proteomes" id="UP001221898"/>
    </source>
</evidence>
<name>A0AAD7R9R2_9TELE</name>
<feature type="compositionally biased region" description="Low complexity" evidence="1">
    <location>
        <begin position="70"/>
        <end position="92"/>
    </location>
</feature>
<accession>A0AAD7R9R2</accession>
<feature type="region of interest" description="Disordered" evidence="1">
    <location>
        <begin position="65"/>
        <end position="100"/>
    </location>
</feature>
<evidence type="ECO:0000256" key="1">
    <source>
        <dbReference type="SAM" id="MobiDB-lite"/>
    </source>
</evidence>
<gene>
    <name evidence="2" type="ORF">AAFF_G00281700</name>
</gene>
<comment type="caution">
    <text evidence="2">The sequence shown here is derived from an EMBL/GenBank/DDBJ whole genome shotgun (WGS) entry which is preliminary data.</text>
</comment>
<reference evidence="2" key="1">
    <citation type="journal article" date="2023" name="Science">
        <title>Genome structures resolve the early diversification of teleost fishes.</title>
        <authorList>
            <person name="Parey E."/>
            <person name="Louis A."/>
            <person name="Montfort J."/>
            <person name="Bouchez O."/>
            <person name="Roques C."/>
            <person name="Iampietro C."/>
            <person name="Lluch J."/>
            <person name="Castinel A."/>
            <person name="Donnadieu C."/>
            <person name="Desvignes T."/>
            <person name="Floi Bucao C."/>
            <person name="Jouanno E."/>
            <person name="Wen M."/>
            <person name="Mejri S."/>
            <person name="Dirks R."/>
            <person name="Jansen H."/>
            <person name="Henkel C."/>
            <person name="Chen W.J."/>
            <person name="Zahm M."/>
            <person name="Cabau C."/>
            <person name="Klopp C."/>
            <person name="Thompson A.W."/>
            <person name="Robinson-Rechavi M."/>
            <person name="Braasch I."/>
            <person name="Lecointre G."/>
            <person name="Bobe J."/>
            <person name="Postlethwait J.H."/>
            <person name="Berthelot C."/>
            <person name="Roest Crollius H."/>
            <person name="Guiguen Y."/>
        </authorList>
    </citation>
    <scope>NUCLEOTIDE SEQUENCE</scope>
    <source>
        <strain evidence="2">NC1722</strain>
    </source>
</reference>
<dbReference type="AlphaFoldDB" id="A0AAD7R9R2"/>
<dbReference type="Gene3D" id="2.60.120.920">
    <property type="match status" value="1"/>
</dbReference>
<dbReference type="InterPro" id="IPR043136">
    <property type="entry name" value="B30.2/SPRY_sf"/>
</dbReference>
<sequence length="100" mass="10656">MMARSVLGQEALSVAETGNAGGRALDSSFTQKVEVLRIREPRTREHFLQYSRQLTLDTNTANRLLRLSEGNSQGASSPAGAGNAGGRSSDSSFTQKEGRG</sequence>
<keyword evidence="3" id="KW-1185">Reference proteome</keyword>
<evidence type="ECO:0000313" key="2">
    <source>
        <dbReference type="EMBL" id="KAJ8372519.1"/>
    </source>
</evidence>